<evidence type="ECO:0000313" key="3">
    <source>
        <dbReference type="EMBL" id="MBB6729396.1"/>
    </source>
</evidence>
<sequence length="188" mass="20910">MKRNIVILSLGIIAIAAILAFNWPGRNHAKSNVTAGNGQTAVAAKPLEGSPAPAFTLRSIDDTTDYQVGGKRDKVLIVNFWASWCGPCDVEAPDLAKLYDKYKDKVDLYAVNETKYDTVRGAKDFVKEKDIQFPVLMDKSGDVGDDYKVYSYPISFIIDRTGVVRYRLEGPQKLADWEKMLDEVIAEA</sequence>
<dbReference type="InterPro" id="IPR017937">
    <property type="entry name" value="Thioredoxin_CS"/>
</dbReference>
<name>A0A7X0VSZ8_9BACL</name>
<dbReference type="GO" id="GO:0016491">
    <property type="term" value="F:oxidoreductase activity"/>
    <property type="evidence" value="ECO:0007669"/>
    <property type="project" value="InterPro"/>
</dbReference>
<dbReference type="PROSITE" id="PS00194">
    <property type="entry name" value="THIOREDOXIN_1"/>
    <property type="match status" value="1"/>
</dbReference>
<dbReference type="CDD" id="cd02966">
    <property type="entry name" value="TlpA_like_family"/>
    <property type="match status" value="1"/>
</dbReference>
<dbReference type="InterPro" id="IPR036249">
    <property type="entry name" value="Thioredoxin-like_sf"/>
</dbReference>
<dbReference type="SUPFAM" id="SSF52833">
    <property type="entry name" value="Thioredoxin-like"/>
    <property type="match status" value="1"/>
</dbReference>
<reference evidence="3 4" key="1">
    <citation type="submission" date="2020-08" db="EMBL/GenBank/DDBJ databases">
        <title>Cohnella phylogeny.</title>
        <authorList>
            <person name="Dunlap C."/>
        </authorList>
    </citation>
    <scope>NUCLEOTIDE SEQUENCE [LARGE SCALE GENOMIC DNA]</scope>
    <source>
        <strain evidence="3 4">CBP 2801</strain>
    </source>
</reference>
<feature type="domain" description="Thioredoxin" evidence="2">
    <location>
        <begin position="46"/>
        <end position="186"/>
    </location>
</feature>
<evidence type="ECO:0000313" key="4">
    <source>
        <dbReference type="Proteomes" id="UP000564644"/>
    </source>
</evidence>
<dbReference type="RefSeq" id="WP_185127064.1">
    <property type="nucleotide sequence ID" value="NZ_JACJVO010000001.1"/>
</dbReference>
<proteinExistence type="predicted"/>
<dbReference type="GO" id="GO:0016209">
    <property type="term" value="F:antioxidant activity"/>
    <property type="evidence" value="ECO:0007669"/>
    <property type="project" value="InterPro"/>
</dbReference>
<comment type="caution">
    <text evidence="3">The sequence shown here is derived from an EMBL/GenBank/DDBJ whole genome shotgun (WGS) entry which is preliminary data.</text>
</comment>
<dbReference type="InterPro" id="IPR000866">
    <property type="entry name" value="AhpC/TSA"/>
</dbReference>
<evidence type="ECO:0000256" key="1">
    <source>
        <dbReference type="ARBA" id="ARBA00023157"/>
    </source>
</evidence>
<gene>
    <name evidence="3" type="ORF">H7C18_00610</name>
</gene>
<accession>A0A7X0VSZ8</accession>
<dbReference type="EMBL" id="JACJVO010000001">
    <property type="protein sequence ID" value="MBB6729396.1"/>
    <property type="molecule type" value="Genomic_DNA"/>
</dbReference>
<protein>
    <submittedName>
        <fullName evidence="3">TlpA family protein disulfide reductase</fullName>
    </submittedName>
</protein>
<dbReference type="PROSITE" id="PS51352">
    <property type="entry name" value="THIOREDOXIN_2"/>
    <property type="match status" value="1"/>
</dbReference>
<dbReference type="InterPro" id="IPR050553">
    <property type="entry name" value="Thioredoxin_ResA/DsbE_sf"/>
</dbReference>
<dbReference type="Proteomes" id="UP000564644">
    <property type="component" value="Unassembled WGS sequence"/>
</dbReference>
<dbReference type="PANTHER" id="PTHR42852">
    <property type="entry name" value="THIOL:DISULFIDE INTERCHANGE PROTEIN DSBE"/>
    <property type="match status" value="1"/>
</dbReference>
<dbReference type="AlphaFoldDB" id="A0A7X0VSZ8"/>
<dbReference type="Pfam" id="PF00578">
    <property type="entry name" value="AhpC-TSA"/>
    <property type="match status" value="1"/>
</dbReference>
<dbReference type="Gene3D" id="3.40.30.10">
    <property type="entry name" value="Glutaredoxin"/>
    <property type="match status" value="1"/>
</dbReference>
<keyword evidence="1" id="KW-1015">Disulfide bond</keyword>
<organism evidence="3 4">
    <name type="scientific">Cohnella zeiphila</name>
    <dbReference type="NCBI Taxonomy" id="2761120"/>
    <lineage>
        <taxon>Bacteria</taxon>
        <taxon>Bacillati</taxon>
        <taxon>Bacillota</taxon>
        <taxon>Bacilli</taxon>
        <taxon>Bacillales</taxon>
        <taxon>Paenibacillaceae</taxon>
        <taxon>Cohnella</taxon>
    </lineage>
</organism>
<dbReference type="PANTHER" id="PTHR42852:SF13">
    <property type="entry name" value="PROTEIN DIPZ"/>
    <property type="match status" value="1"/>
</dbReference>
<dbReference type="InterPro" id="IPR013766">
    <property type="entry name" value="Thioredoxin_domain"/>
</dbReference>
<keyword evidence="4" id="KW-1185">Reference proteome</keyword>
<evidence type="ECO:0000259" key="2">
    <source>
        <dbReference type="PROSITE" id="PS51352"/>
    </source>
</evidence>